<dbReference type="Gene3D" id="3.40.50.620">
    <property type="entry name" value="HUPs"/>
    <property type="match status" value="2"/>
</dbReference>
<name>A0A4R1L6D8_9BACT</name>
<dbReference type="Proteomes" id="UP000295210">
    <property type="component" value="Unassembled WGS sequence"/>
</dbReference>
<keyword evidence="4" id="KW-1185">Reference proteome</keyword>
<evidence type="ECO:0000259" key="2">
    <source>
        <dbReference type="Pfam" id="PF00582"/>
    </source>
</evidence>
<reference evidence="3 4" key="1">
    <citation type="submission" date="2019-03" db="EMBL/GenBank/DDBJ databases">
        <title>Genomic Encyclopedia of Type Strains, Phase IV (KMG-IV): sequencing the most valuable type-strain genomes for metagenomic binning, comparative biology and taxonomic classification.</title>
        <authorList>
            <person name="Goeker M."/>
        </authorList>
    </citation>
    <scope>NUCLEOTIDE SEQUENCE [LARGE SCALE GENOMIC DNA]</scope>
    <source>
        <strain evidence="3 4">DSM 103428</strain>
    </source>
</reference>
<accession>A0A4R1L6D8</accession>
<evidence type="ECO:0000256" key="1">
    <source>
        <dbReference type="ARBA" id="ARBA00008791"/>
    </source>
</evidence>
<dbReference type="InterPro" id="IPR006015">
    <property type="entry name" value="Universal_stress_UspA"/>
</dbReference>
<dbReference type="PRINTS" id="PR01438">
    <property type="entry name" value="UNVRSLSTRESS"/>
</dbReference>
<dbReference type="RefSeq" id="WP_165876772.1">
    <property type="nucleotide sequence ID" value="NZ_SMGK01000003.1"/>
</dbReference>
<dbReference type="InterPro" id="IPR014729">
    <property type="entry name" value="Rossmann-like_a/b/a_fold"/>
</dbReference>
<feature type="domain" description="UspA" evidence="2">
    <location>
        <begin position="174"/>
        <end position="304"/>
    </location>
</feature>
<evidence type="ECO:0000313" key="3">
    <source>
        <dbReference type="EMBL" id="TCK72757.1"/>
    </source>
</evidence>
<evidence type="ECO:0000313" key="4">
    <source>
        <dbReference type="Proteomes" id="UP000295210"/>
    </source>
</evidence>
<dbReference type="Pfam" id="PF00582">
    <property type="entry name" value="Usp"/>
    <property type="match status" value="2"/>
</dbReference>
<dbReference type="EMBL" id="SMGK01000003">
    <property type="protein sequence ID" value="TCK72757.1"/>
    <property type="molecule type" value="Genomic_DNA"/>
</dbReference>
<dbReference type="PANTHER" id="PTHR46268:SF6">
    <property type="entry name" value="UNIVERSAL STRESS PROTEIN UP12"/>
    <property type="match status" value="1"/>
</dbReference>
<dbReference type="PANTHER" id="PTHR46268">
    <property type="entry name" value="STRESS RESPONSE PROTEIN NHAX"/>
    <property type="match status" value="1"/>
</dbReference>
<feature type="domain" description="UspA" evidence="2">
    <location>
        <begin position="25"/>
        <end position="162"/>
    </location>
</feature>
<comment type="caution">
    <text evidence="3">The sequence shown here is derived from an EMBL/GenBank/DDBJ whole genome shotgun (WGS) entry which is preliminary data.</text>
</comment>
<dbReference type="SUPFAM" id="SSF52402">
    <property type="entry name" value="Adenine nucleotide alpha hydrolases-like"/>
    <property type="match status" value="2"/>
</dbReference>
<comment type="similarity">
    <text evidence="1">Belongs to the universal stress protein A family.</text>
</comment>
<organism evidence="3 4">
    <name type="scientific">Acidipila rosea</name>
    <dbReference type="NCBI Taxonomy" id="768535"/>
    <lineage>
        <taxon>Bacteria</taxon>
        <taxon>Pseudomonadati</taxon>
        <taxon>Acidobacteriota</taxon>
        <taxon>Terriglobia</taxon>
        <taxon>Terriglobales</taxon>
        <taxon>Acidobacteriaceae</taxon>
        <taxon>Acidipila</taxon>
    </lineage>
</organism>
<dbReference type="AlphaFoldDB" id="A0A4R1L6D8"/>
<gene>
    <name evidence="3" type="ORF">C7378_2347</name>
</gene>
<proteinExistence type="inferred from homology"/>
<dbReference type="InterPro" id="IPR006016">
    <property type="entry name" value="UspA"/>
</dbReference>
<protein>
    <submittedName>
        <fullName evidence="3">Nucleotide-binding universal stress UspA family protein</fullName>
    </submittedName>
</protein>
<dbReference type="CDD" id="cd00293">
    <property type="entry name" value="USP-like"/>
    <property type="match status" value="2"/>
</dbReference>
<sequence>MDTALTQLQETSPALHLGTAPLHIKGILAATDFSSQATLAVKIAARLAKQLESKFYVLHTILPQLYAPGVGVVSPVLYELDTKQAQEELRKYAGKIPEVRTLRHEEVVLVGPPAEAMLDLVQTRSIDLAVVGSQGRTGLQKLVLGSNAEAVIRHLHCPILVVGPRCVRRYGPLHSIVFATDLPFGSLRAAQHAMSIAQATGSSITLVHVLPKSSSKEEDYELEMTRATEQLHQLVPNDPQIASHVRFEVLVGDRSERILESAKRHKAGLIVMGVREHGVLADHAPWATLSEVIRKAHCPVLAVRPHLV</sequence>